<dbReference type="OrthoDB" id="6595597at2759"/>
<feature type="compositionally biased region" description="Polar residues" evidence="3">
    <location>
        <begin position="233"/>
        <end position="244"/>
    </location>
</feature>
<dbReference type="AlphaFoldDB" id="A0A3S7SJU6"/>
<reference evidence="4" key="1">
    <citation type="submission" date="2017-11" db="EMBL/GenBank/DDBJ databases">
        <authorList>
            <person name="Wang Y.-W."/>
            <person name="Wan P.-J."/>
            <person name="Li G.-Q."/>
        </authorList>
    </citation>
    <scope>NUCLEOTIDE SEQUENCE</scope>
</reference>
<organism evidence="4">
    <name type="scientific">Leptinotarsa decemlineata</name>
    <name type="common">Colorado potato beetle</name>
    <name type="synonym">Doryphora decemlineata</name>
    <dbReference type="NCBI Taxonomy" id="7539"/>
    <lineage>
        <taxon>Eukaryota</taxon>
        <taxon>Metazoa</taxon>
        <taxon>Ecdysozoa</taxon>
        <taxon>Arthropoda</taxon>
        <taxon>Hexapoda</taxon>
        <taxon>Insecta</taxon>
        <taxon>Pterygota</taxon>
        <taxon>Neoptera</taxon>
        <taxon>Endopterygota</taxon>
        <taxon>Coleoptera</taxon>
        <taxon>Polyphaga</taxon>
        <taxon>Cucujiformia</taxon>
        <taxon>Chrysomeloidea</taxon>
        <taxon>Chrysomelidae</taxon>
        <taxon>Chrysomelinae</taxon>
        <taxon>Doryphorini</taxon>
        <taxon>Leptinotarsa</taxon>
    </lineage>
</organism>
<dbReference type="Pfam" id="PF00379">
    <property type="entry name" value="Chitin_bind_4"/>
    <property type="match status" value="1"/>
</dbReference>
<dbReference type="PROSITE" id="PS51155">
    <property type="entry name" value="CHIT_BIND_RR_2"/>
    <property type="match status" value="1"/>
</dbReference>
<proteinExistence type="evidence at transcript level"/>
<name>A0A3S7SJU6_LEPDE</name>
<evidence type="ECO:0000256" key="2">
    <source>
        <dbReference type="PROSITE-ProRule" id="PRU00497"/>
    </source>
</evidence>
<evidence type="ECO:0000256" key="1">
    <source>
        <dbReference type="ARBA" id="ARBA00022460"/>
    </source>
</evidence>
<feature type="compositionally biased region" description="Basic and acidic residues" evidence="3">
    <location>
        <begin position="245"/>
        <end position="257"/>
    </location>
</feature>
<dbReference type="InterPro" id="IPR000618">
    <property type="entry name" value="Insect_cuticle"/>
</dbReference>
<dbReference type="EMBL" id="MG601701">
    <property type="protein sequence ID" value="AYA50026.1"/>
    <property type="molecule type" value="mRNA"/>
</dbReference>
<dbReference type="InterPro" id="IPR051217">
    <property type="entry name" value="Insect_Cuticle_Struc_Prot"/>
</dbReference>
<feature type="region of interest" description="Disordered" evidence="3">
    <location>
        <begin position="233"/>
        <end position="265"/>
    </location>
</feature>
<dbReference type="PANTHER" id="PTHR12236:SF79">
    <property type="entry name" value="CUTICULAR PROTEIN 50CB-RELATED"/>
    <property type="match status" value="1"/>
</dbReference>
<dbReference type="PANTHER" id="PTHR12236">
    <property type="entry name" value="STRUCTURAL CONTITUENT OF CUTICLE"/>
    <property type="match status" value="1"/>
</dbReference>
<evidence type="ECO:0000313" key="4">
    <source>
        <dbReference type="EMBL" id="AYA50026.1"/>
    </source>
</evidence>
<keyword evidence="1 2" id="KW-0193">Cuticle</keyword>
<dbReference type="PROSITE" id="PS00233">
    <property type="entry name" value="CHIT_BIND_RR_1"/>
    <property type="match status" value="1"/>
</dbReference>
<dbReference type="GO" id="GO:0031012">
    <property type="term" value="C:extracellular matrix"/>
    <property type="evidence" value="ECO:0007669"/>
    <property type="project" value="TreeGrafter"/>
</dbReference>
<dbReference type="GO" id="GO:0042302">
    <property type="term" value="F:structural constituent of cuticle"/>
    <property type="evidence" value="ECO:0007669"/>
    <property type="project" value="UniProtKB-UniRule"/>
</dbReference>
<accession>A0A3S7SJU6</accession>
<evidence type="ECO:0000256" key="3">
    <source>
        <dbReference type="SAM" id="MobiDB-lite"/>
    </source>
</evidence>
<dbReference type="GO" id="GO:0005615">
    <property type="term" value="C:extracellular space"/>
    <property type="evidence" value="ECO:0007669"/>
    <property type="project" value="TreeGrafter"/>
</dbReference>
<protein>
    <submittedName>
        <fullName evidence="4">Cuticular protein 143</fullName>
    </submittedName>
</protein>
<sequence>MDRPVFLIVYLTTFTSGAEHNPRVHEDQVERESGSVRTARNPYATQKMIEYKPHVFNYQLAQQQNYLKHRYAQQQKVDFRNGFYMRGPSAGEYSPKDHRLSNNPSLPTGITEEWQPFQPRITKQNIHRRPKLQIPTQFTTRVVPNSRAKGLNSKDLEGASSETVMKTQEIDRQDGPINFEREIVYVHPNVLNPNSISGIPDLKYNALNDLLGKNPNVQLEGLKHILLQEVSQNSPISPASNEQSGPKDHTPIVEKSIDIPNPRSRPNIHVGHEETPSQIVSSILQQSPAIDQNSLESLQKQLDEASNIQTQKVLEKAKQEAQAHVEAQHKAIENAQKAILQKYHLNEHPQALPLVQQEIAPYKQQTYHQNNQPAFEHNLFYPTPLPGLENNQNIDDQSSNIGNSVAANQHLALHQTLPIHSITKSFPISSEIKPVHHYPSKNVEFYAPNHIHQAAAQIQAEKALVAQVKAQNSEILKNYKQFSNVQDNSQQDTRLKLQYAARYAFGYRIKDAKEGNDFGHQEKRNGKNAEGSYYVLLPDGRKQKVDYFADTSGYHAKVTYEHVAHHR</sequence>
<dbReference type="InterPro" id="IPR031311">
    <property type="entry name" value="CHIT_BIND_RR_consensus"/>
</dbReference>